<dbReference type="GeneID" id="70577289"/>
<sequence>MSLFLGKIHYWLFDKIKWFENLEEVIINWAEEKDDLNLKQWSKEIYTKYDYPLEEKPLEELIDTSNIHGWLQDRISKAEGRQAAWVTKILEVNPEYIEDLKEVFKKEGWKMAEECRKSIKVDTPNEMFNTLNNFILEGMPCDRVNEEVENTETNYVWRSRICLHTPYWQEENGDVENFYTLRNQWVKAFVEKLNNGFKYDSFIVEGKRNYKIEVI</sequence>
<evidence type="ECO:0000313" key="2">
    <source>
        <dbReference type="Proteomes" id="UP000250223"/>
    </source>
</evidence>
<dbReference type="AlphaFoldDB" id="A0A240AAI3"/>
<dbReference type="RefSeq" id="WP_095177821.1">
    <property type="nucleotide sequence ID" value="NZ_CP173238.1"/>
</dbReference>
<protein>
    <submittedName>
        <fullName evidence="1">Uncharacterized protein</fullName>
    </submittedName>
</protein>
<evidence type="ECO:0000313" key="1">
    <source>
        <dbReference type="EMBL" id="SQB32849.1"/>
    </source>
</evidence>
<reference evidence="1 2" key="1">
    <citation type="submission" date="2018-06" db="EMBL/GenBank/DDBJ databases">
        <authorList>
            <consortium name="Pathogen Informatics"/>
            <person name="Doyle S."/>
        </authorList>
    </citation>
    <scope>NUCLEOTIDE SEQUENCE [LARGE SCALE GENOMIC DNA]</scope>
    <source>
        <strain evidence="1 2">NCTC13028</strain>
    </source>
</reference>
<accession>A0A240AAI3</accession>
<gene>
    <name evidence="1" type="ORF">NCTC13028_00032</name>
</gene>
<name>A0A240AAI3_CLOCO</name>
<proteinExistence type="predicted"/>
<organism evidence="1 2">
    <name type="scientific">Clostridium cochlearium</name>
    <dbReference type="NCBI Taxonomy" id="1494"/>
    <lineage>
        <taxon>Bacteria</taxon>
        <taxon>Bacillati</taxon>
        <taxon>Bacillota</taxon>
        <taxon>Clostridia</taxon>
        <taxon>Eubacteriales</taxon>
        <taxon>Clostridiaceae</taxon>
        <taxon>Clostridium</taxon>
    </lineage>
</organism>
<dbReference type="EMBL" id="UAWC01000001">
    <property type="protein sequence ID" value="SQB32849.1"/>
    <property type="molecule type" value="Genomic_DNA"/>
</dbReference>
<dbReference type="Proteomes" id="UP000250223">
    <property type="component" value="Unassembled WGS sequence"/>
</dbReference>